<proteinExistence type="predicted"/>
<name>A0AAN8FMM3_TRICO</name>
<dbReference type="EMBL" id="WIXE01011044">
    <property type="protein sequence ID" value="KAK5977097.1"/>
    <property type="molecule type" value="Genomic_DNA"/>
</dbReference>
<protein>
    <submittedName>
        <fullName evidence="2">Uncharacterized protein</fullName>
    </submittedName>
</protein>
<sequence>MGPSVPRNVYGAPPPQAQQQQSSSSNLGQINLWELFGVTRRTTTTTPAPAPLQSLLNPMGGGSAQNLDAVFNALMRSNAQPERPQPSTNIFSQFFGRR</sequence>
<keyword evidence="3" id="KW-1185">Reference proteome</keyword>
<evidence type="ECO:0000313" key="2">
    <source>
        <dbReference type="EMBL" id="KAK5977097.1"/>
    </source>
</evidence>
<organism evidence="2 3">
    <name type="scientific">Trichostrongylus colubriformis</name>
    <name type="common">Black scour worm</name>
    <dbReference type="NCBI Taxonomy" id="6319"/>
    <lineage>
        <taxon>Eukaryota</taxon>
        <taxon>Metazoa</taxon>
        <taxon>Ecdysozoa</taxon>
        <taxon>Nematoda</taxon>
        <taxon>Chromadorea</taxon>
        <taxon>Rhabditida</taxon>
        <taxon>Rhabditina</taxon>
        <taxon>Rhabditomorpha</taxon>
        <taxon>Strongyloidea</taxon>
        <taxon>Trichostrongylidae</taxon>
        <taxon>Trichostrongylus</taxon>
    </lineage>
</organism>
<comment type="caution">
    <text evidence="2">The sequence shown here is derived from an EMBL/GenBank/DDBJ whole genome shotgun (WGS) entry which is preliminary data.</text>
</comment>
<evidence type="ECO:0000256" key="1">
    <source>
        <dbReference type="SAM" id="MobiDB-lite"/>
    </source>
</evidence>
<accession>A0AAN8FMM3</accession>
<gene>
    <name evidence="2" type="ORF">GCK32_018931</name>
</gene>
<evidence type="ECO:0000313" key="3">
    <source>
        <dbReference type="Proteomes" id="UP001331761"/>
    </source>
</evidence>
<feature type="region of interest" description="Disordered" evidence="1">
    <location>
        <begin position="1"/>
        <end position="26"/>
    </location>
</feature>
<feature type="region of interest" description="Disordered" evidence="1">
    <location>
        <begin position="77"/>
        <end position="98"/>
    </location>
</feature>
<feature type="compositionally biased region" description="Polar residues" evidence="1">
    <location>
        <begin position="77"/>
        <end position="92"/>
    </location>
</feature>
<reference evidence="2 3" key="1">
    <citation type="submission" date="2019-10" db="EMBL/GenBank/DDBJ databases">
        <title>Assembly and Annotation for the nematode Trichostrongylus colubriformis.</title>
        <authorList>
            <person name="Martin J."/>
        </authorList>
    </citation>
    <scope>NUCLEOTIDE SEQUENCE [LARGE SCALE GENOMIC DNA]</scope>
    <source>
        <strain evidence="2">G859</strain>
        <tissue evidence="2">Whole worm</tissue>
    </source>
</reference>
<dbReference type="Proteomes" id="UP001331761">
    <property type="component" value="Unassembled WGS sequence"/>
</dbReference>
<dbReference type="AlphaFoldDB" id="A0AAN8FMM3"/>